<accession>A0A0B0PWV4</accession>
<reference evidence="2" key="1">
    <citation type="submission" date="2014-09" db="EMBL/GenBank/DDBJ databases">
        <authorList>
            <person name="Mudge J."/>
            <person name="Ramaraj T."/>
            <person name="Lindquist I.E."/>
            <person name="Bharti A.K."/>
            <person name="Sundararajan A."/>
            <person name="Cameron C.T."/>
            <person name="Woodward J.E."/>
            <person name="May G.D."/>
            <person name="Brubaker C."/>
            <person name="Broadhvest J."/>
            <person name="Wilkins T.A."/>
        </authorList>
    </citation>
    <scope>NUCLEOTIDE SEQUENCE</scope>
    <source>
        <strain evidence="2">cv. AKA8401</strain>
    </source>
</reference>
<dbReference type="Proteomes" id="UP000032142">
    <property type="component" value="Unassembled WGS sequence"/>
</dbReference>
<dbReference type="EMBL" id="KN448905">
    <property type="protein sequence ID" value="KHG29287.1"/>
    <property type="molecule type" value="Genomic_DNA"/>
</dbReference>
<organism evidence="1 2">
    <name type="scientific">Gossypium arboreum</name>
    <name type="common">Tree cotton</name>
    <name type="synonym">Gossypium nanking</name>
    <dbReference type="NCBI Taxonomy" id="29729"/>
    <lineage>
        <taxon>Eukaryota</taxon>
        <taxon>Viridiplantae</taxon>
        <taxon>Streptophyta</taxon>
        <taxon>Embryophyta</taxon>
        <taxon>Tracheophyta</taxon>
        <taxon>Spermatophyta</taxon>
        <taxon>Magnoliopsida</taxon>
        <taxon>eudicotyledons</taxon>
        <taxon>Gunneridae</taxon>
        <taxon>Pentapetalae</taxon>
        <taxon>rosids</taxon>
        <taxon>malvids</taxon>
        <taxon>Malvales</taxon>
        <taxon>Malvaceae</taxon>
        <taxon>Malvoideae</taxon>
        <taxon>Gossypium</taxon>
    </lineage>
</organism>
<protein>
    <submittedName>
        <fullName evidence="1">Uncharacterized protein</fullName>
    </submittedName>
</protein>
<sequence>MQKPLSCITSVKQASKSPPLLLQQSLLNDFHRQHQNNVKFYKINYNTRKIKERKG</sequence>
<keyword evidence="2" id="KW-1185">Reference proteome</keyword>
<gene>
    <name evidence="1" type="ORF">F383_35899</name>
</gene>
<name>A0A0B0PWV4_GOSAR</name>
<proteinExistence type="predicted"/>
<evidence type="ECO:0000313" key="2">
    <source>
        <dbReference type="Proteomes" id="UP000032142"/>
    </source>
</evidence>
<dbReference type="AlphaFoldDB" id="A0A0B0PWV4"/>
<evidence type="ECO:0000313" key="1">
    <source>
        <dbReference type="EMBL" id="KHG29287.1"/>
    </source>
</evidence>